<feature type="region of interest" description="Disordered" evidence="1">
    <location>
        <begin position="133"/>
        <end position="168"/>
    </location>
</feature>
<feature type="region of interest" description="Disordered" evidence="1">
    <location>
        <begin position="1"/>
        <end position="28"/>
    </location>
</feature>
<protein>
    <submittedName>
        <fullName evidence="2">Uncharacterized protein</fullName>
    </submittedName>
</protein>
<sequence>MLQLPPGDIDSPSGSPLCHTRQGQQGGDQTARLASAMATTRDSWMNHPGQPGYRRIYEGSWKLREYKVSSVAALDFAAVRIPFPCLDSPPPSPNPKLHRFLVQQGPDRASLPPCPEPILEHRSVTAVSLFNQRLGRRESDTGVTIKSRRPSTRDSNSGAPDTATHLPV</sequence>
<evidence type="ECO:0000313" key="3">
    <source>
        <dbReference type="Proteomes" id="UP001305647"/>
    </source>
</evidence>
<evidence type="ECO:0000256" key="1">
    <source>
        <dbReference type="SAM" id="MobiDB-lite"/>
    </source>
</evidence>
<dbReference type="Proteomes" id="UP001305647">
    <property type="component" value="Unassembled WGS sequence"/>
</dbReference>
<evidence type="ECO:0000313" key="2">
    <source>
        <dbReference type="EMBL" id="KAK4105027.1"/>
    </source>
</evidence>
<name>A0AAN6T5R6_9PEZI</name>
<dbReference type="EMBL" id="MU863626">
    <property type="protein sequence ID" value="KAK4105027.1"/>
    <property type="molecule type" value="Genomic_DNA"/>
</dbReference>
<feature type="compositionally biased region" description="Low complexity" evidence="1">
    <location>
        <begin position="1"/>
        <end position="16"/>
    </location>
</feature>
<keyword evidence="3" id="KW-1185">Reference proteome</keyword>
<proteinExistence type="predicted"/>
<dbReference type="AlphaFoldDB" id="A0AAN6T5R6"/>
<accession>A0AAN6T5R6</accession>
<comment type="caution">
    <text evidence="2">The sequence shown here is derived from an EMBL/GenBank/DDBJ whole genome shotgun (WGS) entry which is preliminary data.</text>
</comment>
<organism evidence="2 3">
    <name type="scientific">Parathielavia hyrcaniae</name>
    <dbReference type="NCBI Taxonomy" id="113614"/>
    <lineage>
        <taxon>Eukaryota</taxon>
        <taxon>Fungi</taxon>
        <taxon>Dikarya</taxon>
        <taxon>Ascomycota</taxon>
        <taxon>Pezizomycotina</taxon>
        <taxon>Sordariomycetes</taxon>
        <taxon>Sordariomycetidae</taxon>
        <taxon>Sordariales</taxon>
        <taxon>Chaetomiaceae</taxon>
        <taxon>Parathielavia</taxon>
    </lineage>
</organism>
<gene>
    <name evidence="2" type="ORF">N658DRAFT_198242</name>
</gene>
<reference evidence="2" key="2">
    <citation type="submission" date="2023-05" db="EMBL/GenBank/DDBJ databases">
        <authorList>
            <consortium name="Lawrence Berkeley National Laboratory"/>
            <person name="Steindorff A."/>
            <person name="Hensen N."/>
            <person name="Bonometti L."/>
            <person name="Westerberg I."/>
            <person name="Brannstrom I.O."/>
            <person name="Guillou S."/>
            <person name="Cros-Aarteil S."/>
            <person name="Calhoun S."/>
            <person name="Haridas S."/>
            <person name="Kuo A."/>
            <person name="Mondo S."/>
            <person name="Pangilinan J."/>
            <person name="Riley R."/>
            <person name="Labutti K."/>
            <person name="Andreopoulos B."/>
            <person name="Lipzen A."/>
            <person name="Chen C."/>
            <person name="Yanf M."/>
            <person name="Daum C."/>
            <person name="Ng V."/>
            <person name="Clum A."/>
            <person name="Ohm R."/>
            <person name="Martin F."/>
            <person name="Silar P."/>
            <person name="Natvig D."/>
            <person name="Lalanne C."/>
            <person name="Gautier V."/>
            <person name="Ament-Velasquez S.L."/>
            <person name="Kruys A."/>
            <person name="Hutchinson M.I."/>
            <person name="Powell A.J."/>
            <person name="Barry K."/>
            <person name="Miller A.N."/>
            <person name="Grigoriev I.V."/>
            <person name="Debuchy R."/>
            <person name="Gladieux P."/>
            <person name="Thoren M.H."/>
            <person name="Johannesson H."/>
        </authorList>
    </citation>
    <scope>NUCLEOTIDE SEQUENCE</scope>
    <source>
        <strain evidence="2">CBS 757.83</strain>
    </source>
</reference>
<reference evidence="2" key="1">
    <citation type="journal article" date="2023" name="Mol. Phylogenet. Evol.">
        <title>Genome-scale phylogeny and comparative genomics of the fungal order Sordariales.</title>
        <authorList>
            <person name="Hensen N."/>
            <person name="Bonometti L."/>
            <person name="Westerberg I."/>
            <person name="Brannstrom I.O."/>
            <person name="Guillou S."/>
            <person name="Cros-Aarteil S."/>
            <person name="Calhoun S."/>
            <person name="Haridas S."/>
            <person name="Kuo A."/>
            <person name="Mondo S."/>
            <person name="Pangilinan J."/>
            <person name="Riley R."/>
            <person name="LaButti K."/>
            <person name="Andreopoulos B."/>
            <person name="Lipzen A."/>
            <person name="Chen C."/>
            <person name="Yan M."/>
            <person name="Daum C."/>
            <person name="Ng V."/>
            <person name="Clum A."/>
            <person name="Steindorff A."/>
            <person name="Ohm R.A."/>
            <person name="Martin F."/>
            <person name="Silar P."/>
            <person name="Natvig D.O."/>
            <person name="Lalanne C."/>
            <person name="Gautier V."/>
            <person name="Ament-Velasquez S.L."/>
            <person name="Kruys A."/>
            <person name="Hutchinson M.I."/>
            <person name="Powell A.J."/>
            <person name="Barry K."/>
            <person name="Miller A.N."/>
            <person name="Grigoriev I.V."/>
            <person name="Debuchy R."/>
            <person name="Gladieux P."/>
            <person name="Hiltunen Thoren M."/>
            <person name="Johannesson H."/>
        </authorList>
    </citation>
    <scope>NUCLEOTIDE SEQUENCE</scope>
    <source>
        <strain evidence="2">CBS 757.83</strain>
    </source>
</reference>